<dbReference type="AlphaFoldDB" id="A0A9P6B9Y5"/>
<dbReference type="EMBL" id="MU128912">
    <property type="protein sequence ID" value="KAF9520316.1"/>
    <property type="molecule type" value="Genomic_DNA"/>
</dbReference>
<name>A0A9P6B9Y5_9AGAM</name>
<accession>A0A9P6B9Y5</accession>
<protein>
    <submittedName>
        <fullName evidence="2">Uncharacterized protein</fullName>
    </submittedName>
</protein>
<feature type="compositionally biased region" description="Polar residues" evidence="1">
    <location>
        <begin position="62"/>
        <end position="74"/>
    </location>
</feature>
<reference evidence="2" key="1">
    <citation type="journal article" date="2020" name="Nat. Commun.">
        <title>Large-scale genome sequencing of mycorrhizal fungi provides insights into the early evolution of symbiotic traits.</title>
        <authorList>
            <person name="Miyauchi S."/>
            <person name="Kiss E."/>
            <person name="Kuo A."/>
            <person name="Drula E."/>
            <person name="Kohler A."/>
            <person name="Sanchez-Garcia M."/>
            <person name="Morin E."/>
            <person name="Andreopoulos B."/>
            <person name="Barry K.W."/>
            <person name="Bonito G."/>
            <person name="Buee M."/>
            <person name="Carver A."/>
            <person name="Chen C."/>
            <person name="Cichocki N."/>
            <person name="Clum A."/>
            <person name="Culley D."/>
            <person name="Crous P.W."/>
            <person name="Fauchery L."/>
            <person name="Girlanda M."/>
            <person name="Hayes R.D."/>
            <person name="Keri Z."/>
            <person name="LaButti K."/>
            <person name="Lipzen A."/>
            <person name="Lombard V."/>
            <person name="Magnuson J."/>
            <person name="Maillard F."/>
            <person name="Murat C."/>
            <person name="Nolan M."/>
            <person name="Ohm R.A."/>
            <person name="Pangilinan J."/>
            <person name="Pereira M.F."/>
            <person name="Perotto S."/>
            <person name="Peter M."/>
            <person name="Pfister S."/>
            <person name="Riley R."/>
            <person name="Sitrit Y."/>
            <person name="Stielow J.B."/>
            <person name="Szollosi G."/>
            <person name="Zifcakova L."/>
            <person name="Stursova M."/>
            <person name="Spatafora J.W."/>
            <person name="Tedersoo L."/>
            <person name="Vaario L.M."/>
            <person name="Yamada A."/>
            <person name="Yan M."/>
            <person name="Wang P."/>
            <person name="Xu J."/>
            <person name="Bruns T."/>
            <person name="Baldrian P."/>
            <person name="Vilgalys R."/>
            <person name="Dunand C."/>
            <person name="Henrissat B."/>
            <person name="Grigoriev I.V."/>
            <person name="Hibbett D."/>
            <person name="Nagy L.G."/>
            <person name="Martin F.M."/>
        </authorList>
    </citation>
    <scope>NUCLEOTIDE SEQUENCE</scope>
    <source>
        <strain evidence="2">UP504</strain>
    </source>
</reference>
<feature type="compositionally biased region" description="Pro residues" evidence="1">
    <location>
        <begin position="33"/>
        <end position="44"/>
    </location>
</feature>
<evidence type="ECO:0000313" key="2">
    <source>
        <dbReference type="EMBL" id="KAF9520316.1"/>
    </source>
</evidence>
<evidence type="ECO:0000256" key="1">
    <source>
        <dbReference type="SAM" id="MobiDB-lite"/>
    </source>
</evidence>
<evidence type="ECO:0000313" key="3">
    <source>
        <dbReference type="Proteomes" id="UP000886523"/>
    </source>
</evidence>
<comment type="caution">
    <text evidence="2">The sequence shown here is derived from an EMBL/GenBank/DDBJ whole genome shotgun (WGS) entry which is preliminary data.</text>
</comment>
<feature type="region of interest" description="Disordered" evidence="1">
    <location>
        <begin position="1"/>
        <end position="74"/>
    </location>
</feature>
<sequence>MPHRPQSDEPHHSIDVENFSTERNDSSEHTPLSPHPDQFPPAYPPTLIQGGAPTPGSHSRGPPNQNMHLRASTN</sequence>
<dbReference type="Proteomes" id="UP000886523">
    <property type="component" value="Unassembled WGS sequence"/>
</dbReference>
<organism evidence="2 3">
    <name type="scientific">Hydnum rufescens UP504</name>
    <dbReference type="NCBI Taxonomy" id="1448309"/>
    <lineage>
        <taxon>Eukaryota</taxon>
        <taxon>Fungi</taxon>
        <taxon>Dikarya</taxon>
        <taxon>Basidiomycota</taxon>
        <taxon>Agaricomycotina</taxon>
        <taxon>Agaricomycetes</taxon>
        <taxon>Cantharellales</taxon>
        <taxon>Hydnaceae</taxon>
        <taxon>Hydnum</taxon>
    </lineage>
</organism>
<proteinExistence type="predicted"/>
<keyword evidence="3" id="KW-1185">Reference proteome</keyword>
<feature type="compositionally biased region" description="Basic and acidic residues" evidence="1">
    <location>
        <begin position="1"/>
        <end position="28"/>
    </location>
</feature>
<gene>
    <name evidence="2" type="ORF">BS47DRAFT_751989</name>
</gene>